<evidence type="ECO:0000313" key="3">
    <source>
        <dbReference type="EMBL" id="KAJ1972957.1"/>
    </source>
</evidence>
<dbReference type="InterPro" id="IPR039875">
    <property type="entry name" value="LENG1-like"/>
</dbReference>
<evidence type="ECO:0000313" key="4">
    <source>
        <dbReference type="Proteomes" id="UP001151582"/>
    </source>
</evidence>
<evidence type="ECO:0000256" key="1">
    <source>
        <dbReference type="SAM" id="MobiDB-lite"/>
    </source>
</evidence>
<feature type="region of interest" description="Disordered" evidence="1">
    <location>
        <begin position="1"/>
        <end position="136"/>
    </location>
</feature>
<comment type="caution">
    <text evidence="3">The sequence shown here is derived from an EMBL/GenBank/DDBJ whole genome shotgun (WGS) entry which is preliminary data.</text>
</comment>
<dbReference type="SMART" id="SM01083">
    <property type="entry name" value="Cir_N"/>
    <property type="match status" value="1"/>
</dbReference>
<accession>A0A9W8EBF6</accession>
<proteinExistence type="predicted"/>
<protein>
    <submittedName>
        <fullName evidence="3">Leukocyte receptor cluster member 1</fullName>
    </submittedName>
</protein>
<feature type="compositionally biased region" description="Basic residues" evidence="1">
    <location>
        <begin position="7"/>
        <end position="18"/>
    </location>
</feature>
<reference evidence="3" key="1">
    <citation type="submission" date="2022-07" db="EMBL/GenBank/DDBJ databases">
        <title>Phylogenomic reconstructions and comparative analyses of Kickxellomycotina fungi.</title>
        <authorList>
            <person name="Reynolds N.K."/>
            <person name="Stajich J.E."/>
            <person name="Barry K."/>
            <person name="Grigoriev I.V."/>
            <person name="Crous P."/>
            <person name="Smith M.E."/>
        </authorList>
    </citation>
    <scope>NUCLEOTIDE SEQUENCE</scope>
    <source>
        <strain evidence="3">RSA 567</strain>
    </source>
</reference>
<organism evidence="3 4">
    <name type="scientific">Dimargaris verticillata</name>
    <dbReference type="NCBI Taxonomy" id="2761393"/>
    <lineage>
        <taxon>Eukaryota</taxon>
        <taxon>Fungi</taxon>
        <taxon>Fungi incertae sedis</taxon>
        <taxon>Zoopagomycota</taxon>
        <taxon>Kickxellomycotina</taxon>
        <taxon>Dimargaritomycetes</taxon>
        <taxon>Dimargaritales</taxon>
        <taxon>Dimargaritaceae</taxon>
        <taxon>Dimargaris</taxon>
    </lineage>
</organism>
<feature type="compositionally biased region" description="Basic and acidic residues" evidence="1">
    <location>
        <begin position="20"/>
        <end position="47"/>
    </location>
</feature>
<feature type="compositionally biased region" description="Low complexity" evidence="1">
    <location>
        <begin position="97"/>
        <end position="109"/>
    </location>
</feature>
<feature type="non-terminal residue" evidence="3">
    <location>
        <position position="247"/>
    </location>
</feature>
<gene>
    <name evidence="3" type="primary">LENG1</name>
    <name evidence="3" type="ORF">H4R34_005236</name>
</gene>
<keyword evidence="4" id="KW-1185">Reference proteome</keyword>
<feature type="compositionally biased region" description="Basic and acidic residues" evidence="1">
    <location>
        <begin position="208"/>
        <end position="220"/>
    </location>
</feature>
<feature type="compositionally biased region" description="Basic residues" evidence="1">
    <location>
        <begin position="48"/>
        <end position="57"/>
    </location>
</feature>
<dbReference type="OrthoDB" id="2159131at2759"/>
<evidence type="ECO:0000259" key="2">
    <source>
        <dbReference type="SMART" id="SM01083"/>
    </source>
</evidence>
<sequence>MNILPHKSWHVRSAKNRARVAQDEQRAQAQHDDQSQRTTVAEREHRLARLRTQAKHRYAIDPVEPTTTGLDATQPSSPQSSLTEFLSASLIRPNELPPTAAAPTDTPQAWPSKPTAQPRRQRTTAPANLGPSQAAKGVPLYPLPYAAARLPAPHLDTESKHRDDPLTSINRRLDRRKSGALARARPPTRVQAQPPAGSHSPRAQLRQARLDREHQERQRAEQLLAARGRRGNNPRLTKAAEHSQGTR</sequence>
<dbReference type="EMBL" id="JANBQB010000925">
    <property type="protein sequence ID" value="KAJ1972957.1"/>
    <property type="molecule type" value="Genomic_DNA"/>
</dbReference>
<feature type="compositionally biased region" description="Polar residues" evidence="1">
    <location>
        <begin position="65"/>
        <end position="86"/>
    </location>
</feature>
<dbReference type="Pfam" id="PF10197">
    <property type="entry name" value="Cir_N"/>
    <property type="match status" value="1"/>
</dbReference>
<dbReference type="PANTHER" id="PTHR22093">
    <property type="entry name" value="LEUKOCYTE RECEPTOR CLUSTER LRC MEMBER 1"/>
    <property type="match status" value="1"/>
</dbReference>
<dbReference type="AlphaFoldDB" id="A0A9W8EBF6"/>
<dbReference type="Proteomes" id="UP001151582">
    <property type="component" value="Unassembled WGS sequence"/>
</dbReference>
<dbReference type="InterPro" id="IPR019339">
    <property type="entry name" value="CIR_N_dom"/>
</dbReference>
<feature type="compositionally biased region" description="Basic and acidic residues" evidence="1">
    <location>
        <begin position="155"/>
        <end position="165"/>
    </location>
</feature>
<keyword evidence="3" id="KW-0675">Receptor</keyword>
<feature type="domain" description="CBF1-interacting co-repressor CIR N-terminal" evidence="2">
    <location>
        <begin position="8"/>
        <end position="44"/>
    </location>
</feature>
<name>A0A9W8EBF6_9FUNG</name>
<feature type="region of interest" description="Disordered" evidence="1">
    <location>
        <begin position="153"/>
        <end position="247"/>
    </location>
</feature>
<dbReference type="PANTHER" id="PTHR22093:SF0">
    <property type="entry name" value="LEUKOCYTE RECEPTOR CLUSTER MEMBER 1"/>
    <property type="match status" value="1"/>
</dbReference>